<protein>
    <submittedName>
        <fullName evidence="3">Sugar phosphate isomerase/epimerase</fullName>
    </submittedName>
</protein>
<reference evidence="3 4" key="1">
    <citation type="submission" date="2019-04" db="EMBL/GenBank/DDBJ databases">
        <authorList>
            <person name="Jiang L."/>
        </authorList>
    </citation>
    <scope>NUCLEOTIDE SEQUENCE [LARGE SCALE GENOMIC DNA]</scope>
    <source>
        <strain evidence="3 4">YIM 131853</strain>
    </source>
</reference>
<name>A0A4S4FF06_9MICO</name>
<evidence type="ECO:0000256" key="1">
    <source>
        <dbReference type="ARBA" id="ARBA00023277"/>
    </source>
</evidence>
<accession>A0A4S4FF06</accession>
<dbReference type="OrthoDB" id="5182842at2"/>
<dbReference type="EMBL" id="SSSM01000006">
    <property type="protein sequence ID" value="THG28701.1"/>
    <property type="molecule type" value="Genomic_DNA"/>
</dbReference>
<comment type="caution">
    <text evidence="3">The sequence shown here is derived from an EMBL/GenBank/DDBJ whole genome shotgun (WGS) entry which is preliminary data.</text>
</comment>
<keyword evidence="3" id="KW-0413">Isomerase</keyword>
<dbReference type="Pfam" id="PF01261">
    <property type="entry name" value="AP_endonuc_2"/>
    <property type="match status" value="1"/>
</dbReference>
<feature type="domain" description="Xylose isomerase-like TIM barrel" evidence="2">
    <location>
        <begin position="24"/>
        <end position="243"/>
    </location>
</feature>
<dbReference type="InterPro" id="IPR013022">
    <property type="entry name" value="Xyl_isomerase-like_TIM-brl"/>
</dbReference>
<sequence length="287" mass="29642">MSPTTSVQLFTVNAALEADMDGTLAKVAEAGFTAVEPYDFVRRADALAAAFATHGLSSPTGHAFLASTSFVNPDGSGSTVPVPAPEVVFAAAKTLGMSLVIDPYTAPDRWTTVEQIEETARLLNAAAAIAKDHGLRVGYHNHAHELEASFDGVTGLEVLASLLTDDVALEVDLYWAARAGVDVPALLARLGERVKAVHVKDGSLDPELVTKYPPADQLPAGQGNVPLAAALEAVTGIEYAVVEFDHFDGDIYAAIAQSFQFLAGQSVAGQSVAGQSLAGQGANGSAA</sequence>
<dbReference type="AlphaFoldDB" id="A0A4S4FF06"/>
<dbReference type="InterPro" id="IPR050312">
    <property type="entry name" value="IolE/XylAMocC-like"/>
</dbReference>
<dbReference type="PANTHER" id="PTHR12110">
    <property type="entry name" value="HYDROXYPYRUVATE ISOMERASE"/>
    <property type="match status" value="1"/>
</dbReference>
<evidence type="ECO:0000313" key="3">
    <source>
        <dbReference type="EMBL" id="THG28701.1"/>
    </source>
</evidence>
<keyword evidence="4" id="KW-1185">Reference proteome</keyword>
<dbReference type="GO" id="GO:0016853">
    <property type="term" value="F:isomerase activity"/>
    <property type="evidence" value="ECO:0007669"/>
    <property type="project" value="UniProtKB-KW"/>
</dbReference>
<dbReference type="InterPro" id="IPR036237">
    <property type="entry name" value="Xyl_isomerase-like_sf"/>
</dbReference>
<evidence type="ECO:0000259" key="2">
    <source>
        <dbReference type="Pfam" id="PF01261"/>
    </source>
</evidence>
<dbReference type="Gene3D" id="3.20.20.150">
    <property type="entry name" value="Divalent-metal-dependent TIM barrel enzymes"/>
    <property type="match status" value="1"/>
</dbReference>
<keyword evidence="1" id="KW-0119">Carbohydrate metabolism</keyword>
<dbReference type="Proteomes" id="UP000309133">
    <property type="component" value="Unassembled WGS sequence"/>
</dbReference>
<organism evidence="3 4">
    <name type="scientific">Naasia lichenicola</name>
    <dbReference type="NCBI Taxonomy" id="2565933"/>
    <lineage>
        <taxon>Bacteria</taxon>
        <taxon>Bacillati</taxon>
        <taxon>Actinomycetota</taxon>
        <taxon>Actinomycetes</taxon>
        <taxon>Micrococcales</taxon>
        <taxon>Microbacteriaceae</taxon>
        <taxon>Naasia</taxon>
    </lineage>
</organism>
<evidence type="ECO:0000313" key="4">
    <source>
        <dbReference type="Proteomes" id="UP000309133"/>
    </source>
</evidence>
<dbReference type="PANTHER" id="PTHR12110:SF41">
    <property type="entry name" value="INOSOSE DEHYDRATASE"/>
    <property type="match status" value="1"/>
</dbReference>
<dbReference type="RefSeq" id="WP_136429137.1">
    <property type="nucleotide sequence ID" value="NZ_SSSM01000006.1"/>
</dbReference>
<dbReference type="SUPFAM" id="SSF51658">
    <property type="entry name" value="Xylose isomerase-like"/>
    <property type="match status" value="1"/>
</dbReference>
<gene>
    <name evidence="3" type="ORF">E6C64_18125</name>
</gene>
<proteinExistence type="predicted"/>